<evidence type="ECO:0000256" key="1">
    <source>
        <dbReference type="ARBA" id="ARBA00009019"/>
    </source>
</evidence>
<protein>
    <submittedName>
        <fullName evidence="5 6">Uncharacterized protein LOC108561630</fullName>
    </submittedName>
</protein>
<gene>
    <name evidence="5 6 7" type="primary">LOC108561630</name>
</gene>
<proteinExistence type="inferred from homology"/>
<sequence length="348" mass="40617">MYSMETSVYNDDITLDKYLTKRLDEGVSYIEIAAEIGNLLLERNENLLLKLQTYEDKLLDKDMKITMLTKQSVSLQQINEMQWRDCDQLENNCRSLQEINEELNVENKNKNKDIVNLKNNIRNLEMLSENYKAKISILHEKLRKSEIKVVYEEKVVEVVRPCNINLDDYVRSEVVDEYKNIIEHLETDLKNILIKYKALEDQLSAMELSNVSAMSKTSICNCKEHLTMLDYIEEDDSVLESVDCFFNGVDYMSTPPKKQLILYGDEERKTTCEKAVQTDSILKETARRENLANLCTKHKFLRVLRAFLRQVNPVIRPTQIVMTLLPITNCIARNIKAVLYPTKNVKKK</sequence>
<dbReference type="RefSeq" id="XP_017775147.1">
    <property type="nucleotide sequence ID" value="XM_017919658.1"/>
</dbReference>
<dbReference type="RefSeq" id="XP_017775145.1">
    <property type="nucleotide sequence ID" value="XM_017919656.1"/>
</dbReference>
<comment type="similarity">
    <text evidence="1">Belongs to the CDR2 family.</text>
</comment>
<evidence type="ECO:0000313" key="4">
    <source>
        <dbReference type="Proteomes" id="UP000695000"/>
    </source>
</evidence>
<evidence type="ECO:0000313" key="7">
    <source>
        <dbReference type="RefSeq" id="XP_017775147.1"/>
    </source>
</evidence>
<feature type="coiled-coil region" evidence="3">
    <location>
        <begin position="175"/>
        <end position="209"/>
    </location>
</feature>
<dbReference type="RefSeq" id="XP_017775146.1">
    <property type="nucleotide sequence ID" value="XM_017919657.1"/>
</dbReference>
<accession>A0ABM1MKP6</accession>
<evidence type="ECO:0000313" key="5">
    <source>
        <dbReference type="RefSeq" id="XP_017775145.1"/>
    </source>
</evidence>
<evidence type="ECO:0000313" key="6">
    <source>
        <dbReference type="RefSeq" id="XP_017775146.1"/>
    </source>
</evidence>
<dbReference type="InterPro" id="IPR026079">
    <property type="entry name" value="CDR2"/>
</dbReference>
<evidence type="ECO:0000256" key="2">
    <source>
        <dbReference type="ARBA" id="ARBA00023054"/>
    </source>
</evidence>
<evidence type="ECO:0000256" key="3">
    <source>
        <dbReference type="SAM" id="Coils"/>
    </source>
</evidence>
<keyword evidence="4" id="KW-1185">Reference proteome</keyword>
<dbReference type="GeneID" id="108561630"/>
<name>A0ABM1MKP6_NICVS</name>
<dbReference type="PANTHER" id="PTHR19232:SF7">
    <property type="entry name" value="CENTROCORTIN, ISOFORM A"/>
    <property type="match status" value="1"/>
</dbReference>
<reference evidence="5 6" key="1">
    <citation type="submission" date="2025-05" db="UniProtKB">
        <authorList>
            <consortium name="RefSeq"/>
        </authorList>
    </citation>
    <scope>IDENTIFICATION</scope>
    <source>
        <tissue evidence="5 6">Whole Larva</tissue>
    </source>
</reference>
<dbReference type="Proteomes" id="UP000695000">
    <property type="component" value="Unplaced"/>
</dbReference>
<feature type="coiled-coil region" evidence="3">
    <location>
        <begin position="86"/>
        <end position="141"/>
    </location>
</feature>
<dbReference type="PANTHER" id="PTHR19232">
    <property type="entry name" value="CENTROCORTIN FAMILY MEMBER"/>
    <property type="match status" value="1"/>
</dbReference>
<organism evidence="4 6">
    <name type="scientific">Nicrophorus vespilloides</name>
    <name type="common">Boreal carrion beetle</name>
    <dbReference type="NCBI Taxonomy" id="110193"/>
    <lineage>
        <taxon>Eukaryota</taxon>
        <taxon>Metazoa</taxon>
        <taxon>Ecdysozoa</taxon>
        <taxon>Arthropoda</taxon>
        <taxon>Hexapoda</taxon>
        <taxon>Insecta</taxon>
        <taxon>Pterygota</taxon>
        <taxon>Neoptera</taxon>
        <taxon>Endopterygota</taxon>
        <taxon>Coleoptera</taxon>
        <taxon>Polyphaga</taxon>
        <taxon>Staphyliniformia</taxon>
        <taxon>Silphidae</taxon>
        <taxon>Nicrophorinae</taxon>
        <taxon>Nicrophorus</taxon>
    </lineage>
</organism>
<keyword evidence="2 3" id="KW-0175">Coiled coil</keyword>